<dbReference type="Proteomes" id="UP000242146">
    <property type="component" value="Unassembled WGS sequence"/>
</dbReference>
<organism evidence="11 12">
    <name type="scientific">Hesseltinella vesiculosa</name>
    <dbReference type="NCBI Taxonomy" id="101127"/>
    <lineage>
        <taxon>Eukaryota</taxon>
        <taxon>Fungi</taxon>
        <taxon>Fungi incertae sedis</taxon>
        <taxon>Mucoromycota</taxon>
        <taxon>Mucoromycotina</taxon>
        <taxon>Mucoromycetes</taxon>
        <taxon>Mucorales</taxon>
        <taxon>Cunninghamellaceae</taxon>
        <taxon>Hesseltinella</taxon>
    </lineage>
</organism>
<evidence type="ECO:0000313" key="12">
    <source>
        <dbReference type="Proteomes" id="UP000242146"/>
    </source>
</evidence>
<dbReference type="PROSITE" id="PS00141">
    <property type="entry name" value="ASP_PROTEASE"/>
    <property type="match status" value="2"/>
</dbReference>
<evidence type="ECO:0000256" key="2">
    <source>
        <dbReference type="ARBA" id="ARBA00007447"/>
    </source>
</evidence>
<evidence type="ECO:0000259" key="10">
    <source>
        <dbReference type="PROSITE" id="PS51767"/>
    </source>
</evidence>
<keyword evidence="12" id="KW-1185">Reference proteome</keyword>
<reference evidence="11 12" key="1">
    <citation type="submission" date="2016-07" db="EMBL/GenBank/DDBJ databases">
        <title>Pervasive Adenine N6-methylation of Active Genes in Fungi.</title>
        <authorList>
            <consortium name="DOE Joint Genome Institute"/>
            <person name="Mondo S.J."/>
            <person name="Dannebaum R.O."/>
            <person name="Kuo R.C."/>
            <person name="Labutti K."/>
            <person name="Haridas S."/>
            <person name="Kuo A."/>
            <person name="Salamov A."/>
            <person name="Ahrendt S.R."/>
            <person name="Lipzen A."/>
            <person name="Sullivan W."/>
            <person name="Andreopoulos W.B."/>
            <person name="Clum A."/>
            <person name="Lindquist E."/>
            <person name="Daum C."/>
            <person name="Ramamoorthy G.K."/>
            <person name="Gryganskyi A."/>
            <person name="Culley D."/>
            <person name="Magnuson J.K."/>
            <person name="James T.Y."/>
            <person name="O'Malley M.A."/>
            <person name="Stajich J.E."/>
            <person name="Spatafora J.W."/>
            <person name="Visel A."/>
            <person name="Grigoriev I.V."/>
        </authorList>
    </citation>
    <scope>NUCLEOTIDE SEQUENCE [LARGE SCALE GENOMIC DNA]</scope>
    <source>
        <strain evidence="11 12">NRRL 3301</strain>
    </source>
</reference>
<keyword evidence="5" id="KW-0732">Signal</keyword>
<dbReference type="CDD" id="cd05471">
    <property type="entry name" value="pepsin_like"/>
    <property type="match status" value="1"/>
</dbReference>
<feature type="domain" description="Peptidase A1" evidence="10">
    <location>
        <begin position="18"/>
        <end position="328"/>
    </location>
</feature>
<comment type="similarity">
    <text evidence="2 9">Belongs to the peptidase A1 family.</text>
</comment>
<feature type="active site" evidence="8">
    <location>
        <position position="220"/>
    </location>
</feature>
<dbReference type="FunFam" id="2.40.70.10:FF:000115">
    <property type="entry name" value="Lysosomal aspartic protease"/>
    <property type="match status" value="1"/>
</dbReference>
<dbReference type="GO" id="GO:0006508">
    <property type="term" value="P:proteolysis"/>
    <property type="evidence" value="ECO:0007669"/>
    <property type="project" value="UniProtKB-KW"/>
</dbReference>
<proteinExistence type="inferred from homology"/>
<evidence type="ECO:0000256" key="7">
    <source>
        <dbReference type="ARBA" id="ARBA00022801"/>
    </source>
</evidence>
<keyword evidence="4 9" id="KW-0645">Protease</keyword>
<evidence type="ECO:0000256" key="8">
    <source>
        <dbReference type="PIRSR" id="PIRSR601461-1"/>
    </source>
</evidence>
<feature type="active site" evidence="8">
    <location>
        <position position="36"/>
    </location>
</feature>
<evidence type="ECO:0000256" key="6">
    <source>
        <dbReference type="ARBA" id="ARBA00022750"/>
    </source>
</evidence>
<comment type="caution">
    <text evidence="11">The sequence shown here is derived from an EMBL/GenBank/DDBJ whole genome shotgun (WGS) entry which is preliminary data.</text>
</comment>
<dbReference type="PANTHER" id="PTHR47966:SF51">
    <property type="entry name" value="BETA-SITE APP-CLEAVING ENZYME, ISOFORM A-RELATED"/>
    <property type="match status" value="1"/>
</dbReference>
<dbReference type="Pfam" id="PF00026">
    <property type="entry name" value="Asp"/>
    <property type="match status" value="1"/>
</dbReference>
<dbReference type="PRINTS" id="PR00792">
    <property type="entry name" value="PEPSIN"/>
</dbReference>
<gene>
    <name evidence="11" type="ORF">DM01DRAFT_1363282</name>
</gene>
<dbReference type="InterPro" id="IPR034164">
    <property type="entry name" value="Pepsin-like_dom"/>
</dbReference>
<dbReference type="PROSITE" id="PS51767">
    <property type="entry name" value="PEPTIDASE_A1"/>
    <property type="match status" value="1"/>
</dbReference>
<comment type="catalytic activity">
    <reaction evidence="1">
        <text>Hydrolysis of proteins with broad specificity similar to that of pepsin A, preferring hydrophobic residues at P1 and P1'. Clots milk and activates trypsinogen. Does not cleave 4-Gln-|-His-5, but does cleave 10-His-|-Leu-11 and 12-Val-|-Glu-13 in B chain of insulin.</text>
        <dbReference type="EC" id="3.4.23.21"/>
    </reaction>
</comment>
<sequence length="333" mass="36763">MRASATVDLTSAYIDVEYIGTIGVGTPPQYFSMDFDTGSSDIWIPSEDCTTCGNHTLFEYDKSSSALMLNSSWSLRYGDGSGVQGYTAADNIVVQDDTVKNVTIGLVFSESSDFSRDGYLDGIFGLAFPALSYTDLKKPFVEMMYDQKLIDEAIVGVWLGRSQDGGYGEINFGGTSSEHYEGDFTYIPVTEKRYWQVRFDGITLGNRTYLSPQHQSAIIDTGTTLTVLPIALSRRLHEQIPGAVYNDSYGWRVPCNTTSDLVVDFLLGNQSFPVNATDLIRERSSPKQPDLCFSGVAEADSPLVIMGDTFLHSYYSVYDYANARIGFAPARRP</sequence>
<evidence type="ECO:0000256" key="1">
    <source>
        <dbReference type="ARBA" id="ARBA00001130"/>
    </source>
</evidence>
<evidence type="ECO:0000256" key="4">
    <source>
        <dbReference type="ARBA" id="ARBA00022670"/>
    </source>
</evidence>
<dbReference type="EMBL" id="MCGT01000018">
    <property type="protein sequence ID" value="ORX52356.1"/>
    <property type="molecule type" value="Genomic_DNA"/>
</dbReference>
<dbReference type="EC" id="3.4.23.21" evidence="3"/>
<dbReference type="InterPro" id="IPR033121">
    <property type="entry name" value="PEPTIDASE_A1"/>
</dbReference>
<dbReference type="InterPro" id="IPR001461">
    <property type="entry name" value="Aspartic_peptidase_A1"/>
</dbReference>
<evidence type="ECO:0000256" key="5">
    <source>
        <dbReference type="ARBA" id="ARBA00022729"/>
    </source>
</evidence>
<dbReference type="InterPro" id="IPR001969">
    <property type="entry name" value="Aspartic_peptidase_AS"/>
</dbReference>
<dbReference type="OrthoDB" id="15189at2759"/>
<dbReference type="Gene3D" id="2.40.70.10">
    <property type="entry name" value="Acid Proteases"/>
    <property type="match status" value="2"/>
</dbReference>
<protein>
    <recommendedName>
        <fullName evidence="3">rhizopuspepsin</fullName>
        <ecNumber evidence="3">3.4.23.21</ecNumber>
    </recommendedName>
</protein>
<accession>A0A1X2GF27</accession>
<dbReference type="STRING" id="101127.A0A1X2GF27"/>
<keyword evidence="7 9" id="KW-0378">Hydrolase</keyword>
<dbReference type="InterPro" id="IPR021109">
    <property type="entry name" value="Peptidase_aspartic_dom_sf"/>
</dbReference>
<evidence type="ECO:0000256" key="3">
    <source>
        <dbReference type="ARBA" id="ARBA00013205"/>
    </source>
</evidence>
<dbReference type="PANTHER" id="PTHR47966">
    <property type="entry name" value="BETA-SITE APP-CLEAVING ENZYME, ISOFORM A-RELATED"/>
    <property type="match status" value="1"/>
</dbReference>
<dbReference type="AlphaFoldDB" id="A0A1X2GF27"/>
<evidence type="ECO:0000313" key="11">
    <source>
        <dbReference type="EMBL" id="ORX52356.1"/>
    </source>
</evidence>
<dbReference type="SUPFAM" id="SSF50630">
    <property type="entry name" value="Acid proteases"/>
    <property type="match status" value="1"/>
</dbReference>
<keyword evidence="6 9" id="KW-0064">Aspartyl protease</keyword>
<evidence type="ECO:0000256" key="9">
    <source>
        <dbReference type="RuleBase" id="RU000454"/>
    </source>
</evidence>
<name>A0A1X2GF27_9FUNG</name>
<dbReference type="GO" id="GO:0004190">
    <property type="term" value="F:aspartic-type endopeptidase activity"/>
    <property type="evidence" value="ECO:0007669"/>
    <property type="project" value="UniProtKB-KW"/>
</dbReference>